<reference evidence="3" key="1">
    <citation type="journal article" date="2010" name="Genome Res.">
        <title>Population genomic sequencing of Coccidioides fungi reveals recent hybridization and transposon control.</title>
        <authorList>
            <person name="Neafsey D.E."/>
            <person name="Barker B.M."/>
            <person name="Sharpton T.J."/>
            <person name="Stajich J.E."/>
            <person name="Park D.J."/>
            <person name="Whiston E."/>
            <person name="Hung C.-Y."/>
            <person name="McMahan C."/>
            <person name="White J."/>
            <person name="Sykes S."/>
            <person name="Heiman D."/>
            <person name="Young S."/>
            <person name="Zeng Q."/>
            <person name="Abouelleil A."/>
            <person name="Aftuck L."/>
            <person name="Bessette D."/>
            <person name="Brown A."/>
            <person name="FitzGerald M."/>
            <person name="Lui A."/>
            <person name="Macdonald J.P."/>
            <person name="Priest M."/>
            <person name="Orbach M.J."/>
            <person name="Galgiani J.N."/>
            <person name="Kirkland T.N."/>
            <person name="Cole G.T."/>
            <person name="Birren B.W."/>
            <person name="Henn M.R."/>
            <person name="Taylor J.W."/>
            <person name="Rounsley S.D."/>
        </authorList>
    </citation>
    <scope>NUCLEOTIDE SEQUENCE [LARGE SCALE GENOMIC DNA]</scope>
    <source>
        <strain evidence="3">H538.4</strain>
    </source>
</reference>
<name>A0A0J8S4E5_COCIT</name>
<dbReference type="STRING" id="396776.A0A0J8S4E5"/>
<dbReference type="SUPFAM" id="SSF56112">
    <property type="entry name" value="Protein kinase-like (PK-like)"/>
    <property type="match status" value="1"/>
</dbReference>
<dbReference type="EMBL" id="DS017065">
    <property type="protein sequence ID" value="KMU92310.1"/>
    <property type="molecule type" value="Genomic_DNA"/>
</dbReference>
<dbReference type="InterPro" id="IPR011009">
    <property type="entry name" value="Kinase-like_dom_sf"/>
</dbReference>
<feature type="region of interest" description="Disordered" evidence="1">
    <location>
        <begin position="31"/>
        <end position="70"/>
    </location>
</feature>
<dbReference type="eggNOG" id="KOG0612">
    <property type="taxonomic scope" value="Eukaryota"/>
</dbReference>
<accession>A0A0J8S4E5</accession>
<dbReference type="Proteomes" id="UP000054563">
    <property type="component" value="Unassembled WGS sequence"/>
</dbReference>
<feature type="compositionally biased region" description="Polar residues" evidence="1">
    <location>
        <begin position="55"/>
        <end position="65"/>
    </location>
</feature>
<dbReference type="VEuPathDB" id="FungiDB:CIHG_10088"/>
<feature type="non-terminal residue" evidence="2">
    <location>
        <position position="173"/>
    </location>
</feature>
<dbReference type="AlphaFoldDB" id="A0A0J8S4E5"/>
<organism evidence="2 3">
    <name type="scientific">Coccidioides immitis H538.4</name>
    <dbReference type="NCBI Taxonomy" id="396776"/>
    <lineage>
        <taxon>Eukaryota</taxon>
        <taxon>Fungi</taxon>
        <taxon>Dikarya</taxon>
        <taxon>Ascomycota</taxon>
        <taxon>Pezizomycotina</taxon>
        <taxon>Eurotiomycetes</taxon>
        <taxon>Eurotiomycetidae</taxon>
        <taxon>Onygenales</taxon>
        <taxon>Onygenaceae</taxon>
        <taxon>Coccidioides</taxon>
    </lineage>
</organism>
<gene>
    <name evidence="2" type="ORF">CIHG_10088</name>
</gene>
<evidence type="ECO:0000313" key="3">
    <source>
        <dbReference type="Proteomes" id="UP000054563"/>
    </source>
</evidence>
<protein>
    <recommendedName>
        <fullName evidence="4">Protein kinase domain-containing protein</fullName>
    </recommendedName>
</protein>
<evidence type="ECO:0008006" key="4">
    <source>
        <dbReference type="Google" id="ProtNLM"/>
    </source>
</evidence>
<evidence type="ECO:0000256" key="1">
    <source>
        <dbReference type="SAM" id="MobiDB-lite"/>
    </source>
</evidence>
<evidence type="ECO:0000313" key="2">
    <source>
        <dbReference type="EMBL" id="KMU92310.1"/>
    </source>
</evidence>
<proteinExistence type="predicted"/>
<sequence length="173" mass="19895">MFVGTTKFIERVITTDYPFLLLVLVFRPPSSSHPVFTRRKQSPGPKGSREKRSRSIPTRGSSLRGTQHPRPLSCFPISPSSFLLCSSVFALLVMDIQRQFPGVHWVWGGGISFVYEVHPLIVVKVPKSGQEERERFRKELKIYEILSRHPPCPSLVECFHYTTDGIFLEYMRD</sequence>